<evidence type="ECO:0000256" key="3">
    <source>
        <dbReference type="ARBA" id="ARBA00022737"/>
    </source>
</evidence>
<accession>A0ABD0L321</accession>
<dbReference type="PANTHER" id="PTHR23301:SF0">
    <property type="entry name" value="CHITIN-BINDING TYPE-2 DOMAIN-CONTAINING PROTEIN-RELATED"/>
    <property type="match status" value="1"/>
</dbReference>
<evidence type="ECO:0000256" key="1">
    <source>
        <dbReference type="ARBA" id="ARBA00022669"/>
    </source>
</evidence>
<proteinExistence type="predicted"/>
<keyword evidence="9" id="KW-1185">Reference proteome</keyword>
<evidence type="ECO:0000313" key="8">
    <source>
        <dbReference type="EMBL" id="KAK7493666.1"/>
    </source>
</evidence>
<protein>
    <recommendedName>
        <fullName evidence="7">Chitin-binding type-2 domain-containing protein</fullName>
    </recommendedName>
</protein>
<dbReference type="AlphaFoldDB" id="A0ABD0L321"/>
<feature type="chain" id="PRO_5044818600" description="Chitin-binding type-2 domain-containing protein" evidence="6">
    <location>
        <begin position="18"/>
        <end position="529"/>
    </location>
</feature>
<evidence type="ECO:0000313" key="9">
    <source>
        <dbReference type="Proteomes" id="UP001519460"/>
    </source>
</evidence>
<dbReference type="InterPro" id="IPR051940">
    <property type="entry name" value="Chitin_bind-dev_reg"/>
</dbReference>
<evidence type="ECO:0000259" key="7">
    <source>
        <dbReference type="PROSITE" id="PS50940"/>
    </source>
</evidence>
<keyword evidence="2 6" id="KW-0732">Signal</keyword>
<dbReference type="Proteomes" id="UP001519460">
    <property type="component" value="Unassembled WGS sequence"/>
</dbReference>
<gene>
    <name evidence="8" type="ORF">BaRGS_00015178</name>
</gene>
<dbReference type="SUPFAM" id="SSF57625">
    <property type="entry name" value="Invertebrate chitin-binding proteins"/>
    <property type="match status" value="4"/>
</dbReference>
<keyword evidence="3" id="KW-0677">Repeat</keyword>
<dbReference type="SMART" id="SM00494">
    <property type="entry name" value="ChtBD2"/>
    <property type="match status" value="5"/>
</dbReference>
<evidence type="ECO:0000256" key="4">
    <source>
        <dbReference type="ARBA" id="ARBA00023157"/>
    </source>
</evidence>
<name>A0ABD0L321_9CAEN</name>
<dbReference type="Pfam" id="PF01607">
    <property type="entry name" value="CBM_14"/>
    <property type="match status" value="1"/>
</dbReference>
<dbReference type="PROSITE" id="PS50940">
    <property type="entry name" value="CHIT_BIND_II"/>
    <property type="match status" value="3"/>
</dbReference>
<evidence type="ECO:0000256" key="5">
    <source>
        <dbReference type="ARBA" id="ARBA00023180"/>
    </source>
</evidence>
<feature type="domain" description="Chitin-binding type-2" evidence="7">
    <location>
        <begin position="97"/>
        <end position="162"/>
    </location>
</feature>
<reference evidence="8 9" key="1">
    <citation type="journal article" date="2023" name="Sci. Data">
        <title>Genome assembly of the Korean intertidal mud-creeper Batillaria attramentaria.</title>
        <authorList>
            <person name="Patra A.K."/>
            <person name="Ho P.T."/>
            <person name="Jun S."/>
            <person name="Lee S.J."/>
            <person name="Kim Y."/>
            <person name="Won Y.J."/>
        </authorList>
    </citation>
    <scope>NUCLEOTIDE SEQUENCE [LARGE SCALE GENOMIC DNA]</scope>
    <source>
        <strain evidence="8">Wonlab-2016</strain>
    </source>
</reference>
<dbReference type="Gene3D" id="2.170.140.10">
    <property type="entry name" value="Chitin binding domain"/>
    <property type="match status" value="3"/>
</dbReference>
<keyword evidence="4" id="KW-1015">Disulfide bond</keyword>
<dbReference type="InterPro" id="IPR002557">
    <property type="entry name" value="Chitin-bd_dom"/>
</dbReference>
<evidence type="ECO:0000256" key="6">
    <source>
        <dbReference type="SAM" id="SignalP"/>
    </source>
</evidence>
<dbReference type="GO" id="GO:0008061">
    <property type="term" value="F:chitin binding"/>
    <property type="evidence" value="ECO:0007669"/>
    <property type="project" value="UniProtKB-KW"/>
</dbReference>
<feature type="domain" description="Chitin-binding type-2" evidence="7">
    <location>
        <begin position="25"/>
        <end position="82"/>
    </location>
</feature>
<sequence length="529" mass="59770">MALKWMAVLLIATVVEAGGVPGNFVPTCESPFALFRHPTDCTIFYQCSWGKPHELQCPQSTVFSLRLPGCVWENSDHDDCSSNYGIETTTATTLSVEERCSQDPTAVIPHPTECHQFYNCSLVQRGFSYYFQDKHQDECPYPQLFDAQKLQCEDYDKVQCGQRREPVNGCDYTLNTCPVSHCIPCWVRYPSCEGLPDGQNVYENREWSPYYAVCKDQRFVNSGTCETDTALGMTQFFSPESNKCVSLYEVPREHGGYLLNCTGREDGAHPDDGTQRPNLYFTCQGGQRTGIQLCPDGQIYGDLTTPCVEPGRCSQDPTAVIPHPTECHQFYNCSLVREFSYYFQDKHQDECPYPQLFDAQKLQCEDYRKVQCGQRTERVNGCDYTLNQCLRSHCIPCYVRFPSCEGLPDGPNVDEIRKWTPQYALCKDQRYAGSGRCEKDTTLDITQFFSPENNTCVSLYEVPREHGGYLLDCTGREDGAHPDDGTQRPNLYFTCQGGQRTSIQLCPDGQIYGDLTTPCVPALVVLPPS</sequence>
<keyword evidence="1" id="KW-0147">Chitin-binding</keyword>
<comment type="caution">
    <text evidence="8">The sequence shown here is derived from an EMBL/GenBank/DDBJ whole genome shotgun (WGS) entry which is preliminary data.</text>
</comment>
<dbReference type="PANTHER" id="PTHR23301">
    <property type="entry name" value="CHITIN BINDING PERITROPHIN-A"/>
    <property type="match status" value="1"/>
</dbReference>
<dbReference type="EMBL" id="JACVVK020000091">
    <property type="protein sequence ID" value="KAK7493666.1"/>
    <property type="molecule type" value="Genomic_DNA"/>
</dbReference>
<organism evidence="8 9">
    <name type="scientific">Batillaria attramentaria</name>
    <dbReference type="NCBI Taxonomy" id="370345"/>
    <lineage>
        <taxon>Eukaryota</taxon>
        <taxon>Metazoa</taxon>
        <taxon>Spiralia</taxon>
        <taxon>Lophotrochozoa</taxon>
        <taxon>Mollusca</taxon>
        <taxon>Gastropoda</taxon>
        <taxon>Caenogastropoda</taxon>
        <taxon>Sorbeoconcha</taxon>
        <taxon>Cerithioidea</taxon>
        <taxon>Batillariidae</taxon>
        <taxon>Batillaria</taxon>
    </lineage>
</organism>
<keyword evidence="5" id="KW-0325">Glycoprotein</keyword>
<evidence type="ECO:0000256" key="2">
    <source>
        <dbReference type="ARBA" id="ARBA00022729"/>
    </source>
</evidence>
<feature type="signal peptide" evidence="6">
    <location>
        <begin position="1"/>
        <end position="17"/>
    </location>
</feature>
<feature type="domain" description="Chitin-binding type-2" evidence="7">
    <location>
        <begin position="310"/>
        <end position="374"/>
    </location>
</feature>
<dbReference type="InterPro" id="IPR036508">
    <property type="entry name" value="Chitin-bd_dom_sf"/>
</dbReference>